<evidence type="ECO:0000313" key="11">
    <source>
        <dbReference type="Proteomes" id="UP000016932"/>
    </source>
</evidence>
<dbReference type="OrthoDB" id="8117402at2759"/>
<feature type="region of interest" description="Disordered" evidence="8">
    <location>
        <begin position="615"/>
        <end position="635"/>
    </location>
</feature>
<evidence type="ECO:0000256" key="2">
    <source>
        <dbReference type="ARBA" id="ARBA00022723"/>
    </source>
</evidence>
<evidence type="ECO:0000256" key="5">
    <source>
        <dbReference type="ARBA" id="ARBA00022833"/>
    </source>
</evidence>
<dbReference type="PROSITE" id="PS00028">
    <property type="entry name" value="ZINC_FINGER_C2H2_1"/>
    <property type="match status" value="2"/>
</dbReference>
<dbReference type="GO" id="GO:0008270">
    <property type="term" value="F:zinc ion binding"/>
    <property type="evidence" value="ECO:0007669"/>
    <property type="project" value="UniProtKB-KW"/>
</dbReference>
<gene>
    <name evidence="10" type="ORF">MYCFIDRAFT_166678</name>
</gene>
<dbReference type="GO" id="GO:0005634">
    <property type="term" value="C:nucleus"/>
    <property type="evidence" value="ECO:0007669"/>
    <property type="project" value="UniProtKB-SubCell"/>
</dbReference>
<dbReference type="GO" id="GO:0043565">
    <property type="term" value="F:sequence-specific DNA binding"/>
    <property type="evidence" value="ECO:0007669"/>
    <property type="project" value="UniProtKB-ARBA"/>
</dbReference>
<keyword evidence="5" id="KW-0862">Zinc</keyword>
<dbReference type="PANTHER" id="PTHR16515">
    <property type="entry name" value="PR DOMAIN ZINC FINGER PROTEIN"/>
    <property type="match status" value="1"/>
</dbReference>
<accession>M3AT86</accession>
<protein>
    <recommendedName>
        <fullName evidence="9">C2H2-type domain-containing protein</fullName>
    </recommendedName>
</protein>
<feature type="region of interest" description="Disordered" evidence="8">
    <location>
        <begin position="544"/>
        <end position="572"/>
    </location>
</feature>
<feature type="domain" description="C2H2-type" evidence="9">
    <location>
        <begin position="276"/>
        <end position="303"/>
    </location>
</feature>
<keyword evidence="3" id="KW-0677">Repeat</keyword>
<evidence type="ECO:0000256" key="6">
    <source>
        <dbReference type="ARBA" id="ARBA00023242"/>
    </source>
</evidence>
<reference evidence="10 11" key="1">
    <citation type="journal article" date="2012" name="PLoS Pathog.">
        <title>Diverse lifestyles and strategies of plant pathogenesis encoded in the genomes of eighteen Dothideomycetes fungi.</title>
        <authorList>
            <person name="Ohm R.A."/>
            <person name="Feau N."/>
            <person name="Henrissat B."/>
            <person name="Schoch C.L."/>
            <person name="Horwitz B.A."/>
            <person name="Barry K.W."/>
            <person name="Condon B.J."/>
            <person name="Copeland A.C."/>
            <person name="Dhillon B."/>
            <person name="Glaser F."/>
            <person name="Hesse C.N."/>
            <person name="Kosti I."/>
            <person name="LaButti K."/>
            <person name="Lindquist E.A."/>
            <person name="Lucas S."/>
            <person name="Salamov A.A."/>
            <person name="Bradshaw R.E."/>
            <person name="Ciuffetti L."/>
            <person name="Hamelin R.C."/>
            <person name="Kema G.H.J."/>
            <person name="Lawrence C."/>
            <person name="Scott J.A."/>
            <person name="Spatafora J.W."/>
            <person name="Turgeon B.G."/>
            <person name="de Wit P.J.G.M."/>
            <person name="Zhong S."/>
            <person name="Goodwin S.B."/>
            <person name="Grigoriev I.V."/>
        </authorList>
    </citation>
    <scope>NUCLEOTIDE SEQUENCE [LARGE SCALE GENOMIC DNA]</scope>
    <source>
        <strain evidence="10 11">CIRAD86</strain>
    </source>
</reference>
<proteinExistence type="predicted"/>
<dbReference type="FunFam" id="3.30.160.60:FF:001666">
    <property type="entry name" value="MDS1 and EVI1 complex locus"/>
    <property type="match status" value="1"/>
</dbReference>
<evidence type="ECO:0000256" key="8">
    <source>
        <dbReference type="SAM" id="MobiDB-lite"/>
    </source>
</evidence>
<dbReference type="EMBL" id="KB446561">
    <property type="protein sequence ID" value="EME80343.1"/>
    <property type="molecule type" value="Genomic_DNA"/>
</dbReference>
<keyword evidence="4 7" id="KW-0863">Zinc-finger</keyword>
<dbReference type="eggNOG" id="KOG1721">
    <property type="taxonomic scope" value="Eukaryota"/>
</dbReference>
<feature type="compositionally biased region" description="Basic residues" evidence="8">
    <location>
        <begin position="90"/>
        <end position="100"/>
    </location>
</feature>
<dbReference type="InterPro" id="IPR013087">
    <property type="entry name" value="Znf_C2H2_type"/>
</dbReference>
<keyword evidence="6" id="KW-0539">Nucleus</keyword>
<comment type="subcellular location">
    <subcellularLocation>
        <location evidence="1">Nucleus</location>
    </subcellularLocation>
</comment>
<dbReference type="InterPro" id="IPR050331">
    <property type="entry name" value="Zinc_finger"/>
</dbReference>
<dbReference type="GO" id="GO:0005694">
    <property type="term" value="C:chromosome"/>
    <property type="evidence" value="ECO:0007669"/>
    <property type="project" value="UniProtKB-ARBA"/>
</dbReference>
<dbReference type="Pfam" id="PF00096">
    <property type="entry name" value="zf-C2H2"/>
    <property type="match status" value="1"/>
</dbReference>
<feature type="compositionally biased region" description="Polar residues" evidence="8">
    <location>
        <begin position="33"/>
        <end position="42"/>
    </location>
</feature>
<dbReference type="Proteomes" id="UP000016932">
    <property type="component" value="Unassembled WGS sequence"/>
</dbReference>
<evidence type="ECO:0000256" key="3">
    <source>
        <dbReference type="ARBA" id="ARBA00022737"/>
    </source>
</evidence>
<feature type="compositionally biased region" description="Polar residues" evidence="8">
    <location>
        <begin position="435"/>
        <end position="449"/>
    </location>
</feature>
<dbReference type="RefSeq" id="XP_007929309.1">
    <property type="nucleotide sequence ID" value="XM_007931118.1"/>
</dbReference>
<dbReference type="GeneID" id="19332220"/>
<evidence type="ECO:0000256" key="7">
    <source>
        <dbReference type="PROSITE-ProRule" id="PRU00042"/>
    </source>
</evidence>
<dbReference type="PANTHER" id="PTHR16515:SF66">
    <property type="entry name" value="C2H2-TYPE DOMAIN-CONTAINING PROTEIN"/>
    <property type="match status" value="1"/>
</dbReference>
<organism evidence="10 11">
    <name type="scientific">Pseudocercospora fijiensis (strain CIRAD86)</name>
    <name type="common">Black leaf streak disease fungus</name>
    <name type="synonym">Mycosphaerella fijiensis</name>
    <dbReference type="NCBI Taxonomy" id="383855"/>
    <lineage>
        <taxon>Eukaryota</taxon>
        <taxon>Fungi</taxon>
        <taxon>Dikarya</taxon>
        <taxon>Ascomycota</taxon>
        <taxon>Pezizomycotina</taxon>
        <taxon>Dothideomycetes</taxon>
        <taxon>Dothideomycetidae</taxon>
        <taxon>Mycosphaerellales</taxon>
        <taxon>Mycosphaerellaceae</taxon>
        <taxon>Pseudocercospora</taxon>
    </lineage>
</organism>
<evidence type="ECO:0000256" key="1">
    <source>
        <dbReference type="ARBA" id="ARBA00004123"/>
    </source>
</evidence>
<feature type="domain" description="C2H2-type" evidence="9">
    <location>
        <begin position="332"/>
        <end position="362"/>
    </location>
</feature>
<dbReference type="SMART" id="SM00355">
    <property type="entry name" value="ZnF_C2H2"/>
    <property type="match status" value="3"/>
</dbReference>
<dbReference type="FunFam" id="3.30.160.60:FF:001732">
    <property type="entry name" value="Zgc:162936"/>
    <property type="match status" value="1"/>
</dbReference>
<feature type="region of interest" description="Disordered" evidence="8">
    <location>
        <begin position="1"/>
        <end position="139"/>
    </location>
</feature>
<feature type="domain" description="C2H2-type" evidence="9">
    <location>
        <begin position="304"/>
        <end position="331"/>
    </location>
</feature>
<dbReference type="HOGENOM" id="CLU_013258_1_1_1"/>
<evidence type="ECO:0000313" key="10">
    <source>
        <dbReference type="EMBL" id="EME80343.1"/>
    </source>
</evidence>
<keyword evidence="2" id="KW-0479">Metal-binding</keyword>
<feature type="region of interest" description="Disordered" evidence="8">
    <location>
        <begin position="350"/>
        <end position="527"/>
    </location>
</feature>
<feature type="compositionally biased region" description="Polar residues" evidence="8">
    <location>
        <begin position="1"/>
        <end position="12"/>
    </location>
</feature>
<feature type="compositionally biased region" description="Polar residues" evidence="8">
    <location>
        <begin position="615"/>
        <end position="628"/>
    </location>
</feature>
<name>M3AT86_PSEFD</name>
<feature type="region of interest" description="Disordered" evidence="8">
    <location>
        <begin position="154"/>
        <end position="193"/>
    </location>
</feature>
<dbReference type="KEGG" id="pfj:MYCFIDRAFT_166678"/>
<dbReference type="Gene3D" id="3.30.160.60">
    <property type="entry name" value="Classic Zinc Finger"/>
    <property type="match status" value="3"/>
</dbReference>
<dbReference type="AlphaFoldDB" id="M3AT86"/>
<sequence>MAATTRATTPSTFAALDGAPRTPTSILPGAGGPNTTSATAVENPSLLRPHAKAVVDRATASLSPNSDKAHSSPRSTPLPLTGAAAMAELKRRKQQQHHQNNHAGSRQTTPNPQVQAMQTLLGTGGMSRPEDAPAPNKMSEPFRKMAEKINVPENHAHMDSEQEVSPVSLGSFGSTLEGAGAGAGGNNAMTATSNDQTHAPGAFVAEPAQMTEGDYQHNNGTHLAVQDQDKQMSLSYPGPPPQSEQDQDGAGPSRSMTLPGFGQASPKSPAGPNKRHKCPYCATDFTRHHNLKSHLLTHSQEKPYVCQTCQARFRRLHDLKRHTKLHTGERPHTCDKCGRRFARGDALARHNKGPGGCAGRRASFGGDDEFGDGGEGMDGVEYQDDDEGTDEHGRRIGEPNRKRQQLETPQDPNRAVYRQHSSTYPPTPLFGEPTMLTSSPKPLSPGQPQDQHRLSVGDGSVQLGRNRSTSLTTQFQQQHFGRGSGARTPPQANAQFQQGAPHINLPPIGSTSQPQARGGMQAAAPAAMSGGAAPNVAALPQSFNASAQHGSNPGSLSSHGRSSGSSMRDLAGQEPNDLWGYVRQLEQKFGRMQDEYELRISRLQEELITLRGQVNNLNGNTGSYSSDMGRQGPYP</sequence>
<keyword evidence="11" id="KW-1185">Reference proteome</keyword>
<dbReference type="InterPro" id="IPR036236">
    <property type="entry name" value="Znf_C2H2_sf"/>
</dbReference>
<evidence type="ECO:0000259" key="9">
    <source>
        <dbReference type="PROSITE" id="PS50157"/>
    </source>
</evidence>
<dbReference type="PROSITE" id="PS50157">
    <property type="entry name" value="ZINC_FINGER_C2H2_2"/>
    <property type="match status" value="3"/>
</dbReference>
<feature type="compositionally biased region" description="Polar residues" evidence="8">
    <location>
        <begin position="103"/>
        <end position="121"/>
    </location>
</feature>
<dbReference type="SUPFAM" id="SSF57667">
    <property type="entry name" value="beta-beta-alpha zinc fingers"/>
    <property type="match status" value="2"/>
</dbReference>
<feature type="region of interest" description="Disordered" evidence="8">
    <location>
        <begin position="228"/>
        <end position="275"/>
    </location>
</feature>
<feature type="compositionally biased region" description="Low complexity" evidence="8">
    <location>
        <begin position="513"/>
        <end position="527"/>
    </location>
</feature>
<feature type="compositionally biased region" description="Polar residues" evidence="8">
    <location>
        <begin position="463"/>
        <end position="479"/>
    </location>
</feature>
<feature type="compositionally biased region" description="Basic and acidic residues" evidence="8">
    <location>
        <begin position="390"/>
        <end position="405"/>
    </location>
</feature>
<dbReference type="GO" id="GO:0045893">
    <property type="term" value="P:positive regulation of DNA-templated transcription"/>
    <property type="evidence" value="ECO:0007669"/>
    <property type="project" value="UniProtKB-ARBA"/>
</dbReference>
<dbReference type="VEuPathDB" id="FungiDB:MYCFIDRAFT_166678"/>
<feature type="compositionally biased region" description="Low complexity" evidence="8">
    <location>
        <begin position="551"/>
        <end position="566"/>
    </location>
</feature>
<evidence type="ECO:0000256" key="4">
    <source>
        <dbReference type="ARBA" id="ARBA00022771"/>
    </source>
</evidence>